<dbReference type="AlphaFoldDB" id="A0A927I071"/>
<sequence length="81" mass="8875">MPIVRYEVVEHDGGWAYKVGDVLSETFRSHEAALKAATSAAARQTLAGNTDGIVYQDGDGRWHEELADGRDRPSTQVIDES</sequence>
<dbReference type="EMBL" id="JACXWY010000017">
    <property type="protein sequence ID" value="MBD3848350.1"/>
    <property type="molecule type" value="Genomic_DNA"/>
</dbReference>
<evidence type="ECO:0000313" key="1">
    <source>
        <dbReference type="EMBL" id="MBD3848350.1"/>
    </source>
</evidence>
<keyword evidence="2" id="KW-1185">Reference proteome</keyword>
<dbReference type="RefSeq" id="WP_112764807.1">
    <property type="nucleotide sequence ID" value="NZ_JACXWY010000017.1"/>
</dbReference>
<dbReference type="Proteomes" id="UP000619295">
    <property type="component" value="Unassembled WGS sequence"/>
</dbReference>
<gene>
    <name evidence="1" type="ORF">IED13_21850</name>
</gene>
<evidence type="ECO:0000313" key="2">
    <source>
        <dbReference type="Proteomes" id="UP000619295"/>
    </source>
</evidence>
<comment type="caution">
    <text evidence="1">The sequence shown here is derived from an EMBL/GenBank/DDBJ whole genome shotgun (WGS) entry which is preliminary data.</text>
</comment>
<dbReference type="Pfam" id="PF09954">
    <property type="entry name" value="DUF2188"/>
    <property type="match status" value="1"/>
</dbReference>
<organism evidence="1 2">
    <name type="scientific">Bosea spartocytisi</name>
    <dbReference type="NCBI Taxonomy" id="2773451"/>
    <lineage>
        <taxon>Bacteria</taxon>
        <taxon>Pseudomonadati</taxon>
        <taxon>Pseudomonadota</taxon>
        <taxon>Alphaproteobacteria</taxon>
        <taxon>Hyphomicrobiales</taxon>
        <taxon>Boseaceae</taxon>
        <taxon>Bosea</taxon>
    </lineage>
</organism>
<reference evidence="1" key="1">
    <citation type="submission" date="2020-09" db="EMBL/GenBank/DDBJ databases">
        <title>Bosea spartocytisi sp. nov. a root nodule endophyte of Spartocytisus supranubius in the high mountain ecosystem fo the Teide National Park (Canary Islands, Spain).</title>
        <authorList>
            <person name="Pulido-Suarez L."/>
            <person name="Peix A."/>
            <person name="Igual J.M."/>
            <person name="Socas-Perez N."/>
            <person name="Velazquez E."/>
            <person name="Flores-Felix J.D."/>
            <person name="Leon-Barrios M."/>
        </authorList>
    </citation>
    <scope>NUCLEOTIDE SEQUENCE</scope>
    <source>
        <strain evidence="1">SSUT16</strain>
    </source>
</reference>
<name>A0A927I071_9HYPH</name>
<proteinExistence type="predicted"/>
<protein>
    <submittedName>
        <fullName evidence="1">DUF2188 domain-containing protein</fullName>
    </submittedName>
</protein>
<dbReference type="InterPro" id="IPR018691">
    <property type="entry name" value="DUF2188"/>
</dbReference>
<accession>A0A927I071</accession>